<evidence type="ECO:0000313" key="6">
    <source>
        <dbReference type="EMBL" id="MDT0684104.1"/>
    </source>
</evidence>
<keyword evidence="4" id="KW-0234">DNA repair</keyword>
<dbReference type="EMBL" id="JAVRHL010000003">
    <property type="protein sequence ID" value="MDT0684104.1"/>
    <property type="molecule type" value="Genomic_DNA"/>
</dbReference>
<dbReference type="InterPro" id="IPR011257">
    <property type="entry name" value="DNA_glycosylase"/>
</dbReference>
<evidence type="ECO:0000256" key="3">
    <source>
        <dbReference type="ARBA" id="ARBA00022763"/>
    </source>
</evidence>
<proteinExistence type="predicted"/>
<feature type="domain" description="HhH-GPD" evidence="5">
    <location>
        <begin position="69"/>
        <end position="216"/>
    </location>
</feature>
<accession>A0ABU3DKP3</accession>
<evidence type="ECO:0000313" key="7">
    <source>
        <dbReference type="Proteomes" id="UP001265259"/>
    </source>
</evidence>
<dbReference type="Pfam" id="PF00730">
    <property type="entry name" value="HhH-GPD"/>
    <property type="match status" value="1"/>
</dbReference>
<dbReference type="SMART" id="SM00478">
    <property type="entry name" value="ENDO3c"/>
    <property type="match status" value="1"/>
</dbReference>
<name>A0ABU3DKP3_9RHOB</name>
<reference evidence="6 7" key="1">
    <citation type="submission" date="2023-09" db="EMBL/GenBank/DDBJ databases">
        <authorList>
            <person name="Rey-Velasco X."/>
        </authorList>
    </citation>
    <scope>NUCLEOTIDE SEQUENCE [LARGE SCALE GENOMIC DNA]</scope>
    <source>
        <strain evidence="6 7">F158</strain>
    </source>
</reference>
<dbReference type="RefSeq" id="WP_311693212.1">
    <property type="nucleotide sequence ID" value="NZ_JAVRHL010000003.1"/>
</dbReference>
<comment type="caution">
    <text evidence="6">The sequence shown here is derived from an EMBL/GenBank/DDBJ whole genome shotgun (WGS) entry which is preliminary data.</text>
</comment>
<keyword evidence="3" id="KW-0227">DNA damage</keyword>
<dbReference type="Gene3D" id="1.10.340.30">
    <property type="entry name" value="Hypothetical protein, domain 2"/>
    <property type="match status" value="1"/>
</dbReference>
<dbReference type="CDD" id="cd00056">
    <property type="entry name" value="ENDO3c"/>
    <property type="match status" value="1"/>
</dbReference>
<evidence type="ECO:0000259" key="5">
    <source>
        <dbReference type="SMART" id="SM00478"/>
    </source>
</evidence>
<dbReference type="PANTHER" id="PTHR43003">
    <property type="entry name" value="DNA-3-METHYLADENINE GLYCOSYLASE"/>
    <property type="match status" value="1"/>
</dbReference>
<dbReference type="Proteomes" id="UP001265259">
    <property type="component" value="Unassembled WGS sequence"/>
</dbReference>
<gene>
    <name evidence="6" type="ORF">RM543_15570</name>
</gene>
<protein>
    <recommendedName>
        <fullName evidence="2">DNA-3-methyladenine glycosylase II</fullName>
        <ecNumber evidence="2">3.2.2.21</ecNumber>
    </recommendedName>
</protein>
<evidence type="ECO:0000256" key="4">
    <source>
        <dbReference type="ARBA" id="ARBA00023204"/>
    </source>
</evidence>
<organism evidence="6 7">
    <name type="scientific">Tropicimonas omnivorans</name>
    <dbReference type="NCBI Taxonomy" id="3075590"/>
    <lineage>
        <taxon>Bacteria</taxon>
        <taxon>Pseudomonadati</taxon>
        <taxon>Pseudomonadota</taxon>
        <taxon>Alphaproteobacteria</taxon>
        <taxon>Rhodobacterales</taxon>
        <taxon>Roseobacteraceae</taxon>
        <taxon>Tropicimonas</taxon>
    </lineage>
</organism>
<sequence length="225" mass="24738">MGRDELNDIEGERHHPVAGRIIVDKDCVAEGAAWLASADPRFAEALKATGPLPLRRRKDGFEALLAAIVSQQVSVAAADSIWNKLKAAKLTGPRKVLGATDEELRACGLSRQKIRYGRALAAAKIDYAALRVAPEAEVVETLTAVPGIGRWTAEIYAMFSLGRADIFAPGDLALQESARILFDLEDRPREKALRDMAEAWSPWRAVAARLLWAYFHIAKQREGIR</sequence>
<evidence type="ECO:0000256" key="2">
    <source>
        <dbReference type="ARBA" id="ARBA00012000"/>
    </source>
</evidence>
<keyword evidence="7" id="KW-1185">Reference proteome</keyword>
<evidence type="ECO:0000256" key="1">
    <source>
        <dbReference type="ARBA" id="ARBA00000086"/>
    </source>
</evidence>
<dbReference type="Gene3D" id="1.10.1670.40">
    <property type="match status" value="1"/>
</dbReference>
<dbReference type="InterPro" id="IPR003265">
    <property type="entry name" value="HhH-GPD_domain"/>
</dbReference>
<dbReference type="EC" id="3.2.2.21" evidence="2"/>
<dbReference type="SUPFAM" id="SSF48150">
    <property type="entry name" value="DNA-glycosylase"/>
    <property type="match status" value="1"/>
</dbReference>
<dbReference type="InterPro" id="IPR051912">
    <property type="entry name" value="Alkylbase_DNA_Glycosylase/TA"/>
</dbReference>
<comment type="catalytic activity">
    <reaction evidence="1">
        <text>Hydrolysis of alkylated DNA, releasing 3-methyladenine, 3-methylguanine, 7-methylguanine and 7-methyladenine.</text>
        <dbReference type="EC" id="3.2.2.21"/>
    </reaction>
</comment>
<dbReference type="PANTHER" id="PTHR43003:SF5">
    <property type="entry name" value="DNA-3-METHYLADENINE GLYCOSYLASE"/>
    <property type="match status" value="1"/>
</dbReference>